<protein>
    <submittedName>
        <fullName evidence="2">Uncharacterized protein</fullName>
    </submittedName>
</protein>
<evidence type="ECO:0000256" key="1">
    <source>
        <dbReference type="SAM" id="MobiDB-lite"/>
    </source>
</evidence>
<reference evidence="2 3" key="1">
    <citation type="submission" date="2019-04" db="EMBL/GenBank/DDBJ databases">
        <title>An improved genome assembly and genetic linkage map for asparagus bean, Vigna unguiculata ssp. sesquipedialis.</title>
        <authorList>
            <person name="Xia Q."/>
            <person name="Zhang R."/>
            <person name="Dong Y."/>
        </authorList>
    </citation>
    <scope>NUCLEOTIDE SEQUENCE [LARGE SCALE GENOMIC DNA]</scope>
    <source>
        <tissue evidence="2">Leaf</tissue>
    </source>
</reference>
<dbReference type="AlphaFoldDB" id="A0A4D6LW66"/>
<accession>A0A4D6LW66</accession>
<feature type="compositionally biased region" description="Polar residues" evidence="1">
    <location>
        <begin position="7"/>
        <end position="32"/>
    </location>
</feature>
<name>A0A4D6LW66_VIGUN</name>
<dbReference type="EMBL" id="CP039349">
    <property type="protein sequence ID" value="QCD92226.1"/>
    <property type="molecule type" value="Genomic_DNA"/>
</dbReference>
<proteinExistence type="predicted"/>
<sequence>MIAAATMSPSTKDITEQTTATRRGSSELQSSPRRCMEEGETLVARTRTGEDGCTGHANDGHGYRRRCEVAPPATHSGRGGSAVDSGGYWRCIGGVFKSSGCLRLREKGEVESASAIAVAAAPETVASGAPH</sequence>
<organism evidence="2 3">
    <name type="scientific">Vigna unguiculata</name>
    <name type="common">Cowpea</name>
    <dbReference type="NCBI Taxonomy" id="3917"/>
    <lineage>
        <taxon>Eukaryota</taxon>
        <taxon>Viridiplantae</taxon>
        <taxon>Streptophyta</taxon>
        <taxon>Embryophyta</taxon>
        <taxon>Tracheophyta</taxon>
        <taxon>Spermatophyta</taxon>
        <taxon>Magnoliopsida</taxon>
        <taxon>eudicotyledons</taxon>
        <taxon>Gunneridae</taxon>
        <taxon>Pentapetalae</taxon>
        <taxon>rosids</taxon>
        <taxon>fabids</taxon>
        <taxon>Fabales</taxon>
        <taxon>Fabaceae</taxon>
        <taxon>Papilionoideae</taxon>
        <taxon>50 kb inversion clade</taxon>
        <taxon>NPAAA clade</taxon>
        <taxon>indigoferoid/millettioid clade</taxon>
        <taxon>Phaseoleae</taxon>
        <taxon>Vigna</taxon>
    </lineage>
</organism>
<keyword evidence="3" id="KW-1185">Reference proteome</keyword>
<evidence type="ECO:0000313" key="2">
    <source>
        <dbReference type="EMBL" id="QCD92226.1"/>
    </source>
</evidence>
<gene>
    <name evidence="2" type="ORF">DEO72_LG5g287</name>
</gene>
<feature type="region of interest" description="Disordered" evidence="1">
    <location>
        <begin position="1"/>
        <end position="37"/>
    </location>
</feature>
<dbReference type="Proteomes" id="UP000501690">
    <property type="component" value="Linkage Group LG5"/>
</dbReference>
<evidence type="ECO:0000313" key="3">
    <source>
        <dbReference type="Proteomes" id="UP000501690"/>
    </source>
</evidence>